<dbReference type="RefSeq" id="WP_149486466.1">
    <property type="nucleotide sequence ID" value="NZ_CP036150.1"/>
</dbReference>
<evidence type="ECO:0000256" key="1">
    <source>
        <dbReference type="ARBA" id="ARBA00006315"/>
    </source>
</evidence>
<protein>
    <submittedName>
        <fullName evidence="2">AmmeMemoRadiSam system protein B</fullName>
    </submittedName>
</protein>
<accession>A0A5C1QJU1</accession>
<gene>
    <name evidence="2" type="primary">amrB</name>
    <name evidence="2" type="ORF">EXM22_10470</name>
</gene>
<name>A0A5C1QJU1_9SPIO</name>
<dbReference type="Proteomes" id="UP000324209">
    <property type="component" value="Chromosome"/>
</dbReference>
<comment type="similarity">
    <text evidence="1">Belongs to the MEMO1 family.</text>
</comment>
<dbReference type="PANTHER" id="PTHR11060">
    <property type="entry name" value="PROTEIN MEMO1"/>
    <property type="match status" value="1"/>
</dbReference>
<keyword evidence="3" id="KW-1185">Reference proteome</keyword>
<proteinExistence type="inferred from homology"/>
<evidence type="ECO:0000313" key="3">
    <source>
        <dbReference type="Proteomes" id="UP000324209"/>
    </source>
</evidence>
<dbReference type="InterPro" id="IPR002737">
    <property type="entry name" value="MEMO1_fam"/>
</dbReference>
<dbReference type="NCBIfam" id="TIGR04336">
    <property type="entry name" value="AmmeMemoSam_B"/>
    <property type="match status" value="1"/>
</dbReference>
<organism evidence="2 3">
    <name type="scientific">Oceanispirochaeta crateris</name>
    <dbReference type="NCBI Taxonomy" id="2518645"/>
    <lineage>
        <taxon>Bacteria</taxon>
        <taxon>Pseudomonadati</taxon>
        <taxon>Spirochaetota</taxon>
        <taxon>Spirochaetia</taxon>
        <taxon>Spirochaetales</taxon>
        <taxon>Spirochaetaceae</taxon>
        <taxon>Oceanispirochaeta</taxon>
    </lineage>
</organism>
<dbReference type="KEGG" id="ock:EXM22_10470"/>
<dbReference type="AlphaFoldDB" id="A0A5C1QJU1"/>
<reference evidence="2 3" key="1">
    <citation type="submission" date="2019-02" db="EMBL/GenBank/DDBJ databases">
        <title>Complete Genome Sequence and Methylome Analysis of free living Spirochaetas.</title>
        <authorList>
            <person name="Fomenkov A."/>
            <person name="Dubinina G."/>
            <person name="Leshcheva N."/>
            <person name="Mikheeva N."/>
            <person name="Grabovich M."/>
            <person name="Vincze T."/>
            <person name="Roberts R.J."/>
        </authorList>
    </citation>
    <scope>NUCLEOTIDE SEQUENCE [LARGE SCALE GENOMIC DNA]</scope>
    <source>
        <strain evidence="2 3">K2</strain>
    </source>
</reference>
<evidence type="ECO:0000313" key="2">
    <source>
        <dbReference type="EMBL" id="QEN08385.1"/>
    </source>
</evidence>
<sequence length="274" mass="30405">MDILKKDIRKPIVSGLFYPDNPEELKAKIEALMNGCPRGDAAVILCPHGTWDKTGESLGAAFAAASEFKPDRVLLLGPVHREKDRRVLYLSSKKYFETALGFVNVDSSAALSLTEKSDLFVFDDSPHMEEHALELQIPFIQTLFPQVEIIPLLLGGLKRSDLKKAAGTLKQRLFTPDKKILVVLSANLSRYGLASQTEAEAQRLLDNLEMPLKRSLKELETEGLISSCGTALLTLLSDLGILQDKTLHILKRDKTELLDRGELKAVYYAGISWS</sequence>
<dbReference type="PANTHER" id="PTHR11060:SF0">
    <property type="entry name" value="PROTEIN MEMO1"/>
    <property type="match status" value="1"/>
</dbReference>
<dbReference type="Gene3D" id="3.40.830.10">
    <property type="entry name" value="LigB-like"/>
    <property type="match status" value="1"/>
</dbReference>
<dbReference type="Pfam" id="PF01875">
    <property type="entry name" value="Memo"/>
    <property type="match status" value="1"/>
</dbReference>
<dbReference type="EMBL" id="CP036150">
    <property type="protein sequence ID" value="QEN08385.1"/>
    <property type="molecule type" value="Genomic_DNA"/>
</dbReference>
<dbReference type="CDD" id="cd07361">
    <property type="entry name" value="MEMO_like"/>
    <property type="match status" value="1"/>
</dbReference>
<dbReference type="OrthoDB" id="9785549at2"/>